<reference evidence="6" key="2">
    <citation type="journal article" date="2018" name="BMC Genomics">
        <title>Whole genome sequencing and function prediction of 133 gut anaerobes isolated from chicken caecum in pure cultures.</title>
        <authorList>
            <person name="Medvecky M."/>
            <person name="Cejkova D."/>
            <person name="Polansky O."/>
            <person name="Karasova D."/>
            <person name="Kubasova T."/>
            <person name="Cizek A."/>
            <person name="Rychlik I."/>
        </authorList>
    </citation>
    <scope>NUCLEOTIDE SEQUENCE</scope>
    <source>
        <strain evidence="6">An90</strain>
    </source>
</reference>
<dbReference type="Pfam" id="PF02311">
    <property type="entry name" value="AraC_binding"/>
    <property type="match status" value="1"/>
</dbReference>
<dbReference type="PANTHER" id="PTHR43280">
    <property type="entry name" value="ARAC-FAMILY TRANSCRIPTIONAL REGULATOR"/>
    <property type="match status" value="1"/>
</dbReference>
<dbReference type="InterPro" id="IPR018062">
    <property type="entry name" value="HTH_AraC-typ_CS"/>
</dbReference>
<gene>
    <name evidence="6" type="ORF">B5G41_01620</name>
    <name evidence="5" type="ORF">F2Y10_14230</name>
</gene>
<proteinExistence type="predicted"/>
<dbReference type="InterPro" id="IPR020449">
    <property type="entry name" value="Tscrpt_reg_AraC-type_HTH"/>
</dbReference>
<dbReference type="InterPro" id="IPR003313">
    <property type="entry name" value="AraC-bd"/>
</dbReference>
<evidence type="ECO:0000313" key="6">
    <source>
        <dbReference type="EMBL" id="OUN05028.1"/>
    </source>
</evidence>
<evidence type="ECO:0000256" key="1">
    <source>
        <dbReference type="ARBA" id="ARBA00023015"/>
    </source>
</evidence>
<reference evidence="5 8" key="3">
    <citation type="journal article" date="2019" name="Nat. Med.">
        <title>A library of human gut bacterial isolates paired with longitudinal multiomics data enables mechanistic microbiome research.</title>
        <authorList>
            <person name="Poyet M."/>
            <person name="Groussin M."/>
            <person name="Gibbons S.M."/>
            <person name="Avila-Pacheco J."/>
            <person name="Jiang X."/>
            <person name="Kearney S.M."/>
            <person name="Perrotta A.R."/>
            <person name="Berdy B."/>
            <person name="Zhao S."/>
            <person name="Lieberman T.D."/>
            <person name="Swanson P.K."/>
            <person name="Smith M."/>
            <person name="Roesemann S."/>
            <person name="Alexander J.E."/>
            <person name="Rich S.A."/>
            <person name="Livny J."/>
            <person name="Vlamakis H."/>
            <person name="Clish C."/>
            <person name="Bullock K."/>
            <person name="Deik A."/>
            <person name="Scott J."/>
            <person name="Pierce K.A."/>
            <person name="Xavier R.J."/>
            <person name="Alm E.J."/>
        </authorList>
    </citation>
    <scope>NUCLEOTIDE SEQUENCE [LARGE SCALE GENOMIC DNA]</scope>
    <source>
        <strain evidence="5 8">BIOML-A266</strain>
    </source>
</reference>
<dbReference type="EMBL" id="NFHB01000001">
    <property type="protein sequence ID" value="OUN05028.1"/>
    <property type="molecule type" value="Genomic_DNA"/>
</dbReference>
<dbReference type="PROSITE" id="PS01124">
    <property type="entry name" value="HTH_ARAC_FAMILY_2"/>
    <property type="match status" value="1"/>
</dbReference>
<dbReference type="PANTHER" id="PTHR43280:SF27">
    <property type="entry name" value="TRANSCRIPTIONAL REGULATOR MTLR"/>
    <property type="match status" value="1"/>
</dbReference>
<comment type="caution">
    <text evidence="6">The sequence shown here is derived from an EMBL/GenBank/DDBJ whole genome shotgun (WGS) entry which is preliminary data.</text>
</comment>
<dbReference type="PRINTS" id="PR00032">
    <property type="entry name" value="HTHARAC"/>
</dbReference>
<dbReference type="GO" id="GO:0003700">
    <property type="term" value="F:DNA-binding transcription factor activity"/>
    <property type="evidence" value="ECO:0007669"/>
    <property type="project" value="InterPro"/>
</dbReference>
<dbReference type="RefSeq" id="WP_018696575.1">
    <property type="nucleotide sequence ID" value="NZ_AP025562.1"/>
</dbReference>
<evidence type="ECO:0000256" key="3">
    <source>
        <dbReference type="ARBA" id="ARBA00023163"/>
    </source>
</evidence>
<dbReference type="Pfam" id="PF12833">
    <property type="entry name" value="HTH_18"/>
    <property type="match status" value="1"/>
</dbReference>
<dbReference type="Gene3D" id="2.60.120.10">
    <property type="entry name" value="Jelly Rolls"/>
    <property type="match status" value="1"/>
</dbReference>
<dbReference type="SMART" id="SM00342">
    <property type="entry name" value="HTH_ARAC"/>
    <property type="match status" value="1"/>
</dbReference>
<dbReference type="AlphaFoldDB" id="A0A1Y3R3A5"/>
<dbReference type="Gene3D" id="1.10.10.60">
    <property type="entry name" value="Homeodomain-like"/>
    <property type="match status" value="2"/>
</dbReference>
<dbReference type="SUPFAM" id="SSF46689">
    <property type="entry name" value="Homeodomain-like"/>
    <property type="match status" value="1"/>
</dbReference>
<keyword evidence="1" id="KW-0805">Transcription regulation</keyword>
<evidence type="ECO:0000313" key="5">
    <source>
        <dbReference type="EMBL" id="KAA2375994.1"/>
    </source>
</evidence>
<dbReference type="InterPro" id="IPR009057">
    <property type="entry name" value="Homeodomain-like_sf"/>
</dbReference>
<protein>
    <submittedName>
        <fullName evidence="6">AraC family transcriptional regulator</fullName>
    </submittedName>
</protein>
<dbReference type="InterPro" id="IPR018060">
    <property type="entry name" value="HTH_AraC"/>
</dbReference>
<accession>A0A1Y3R3A5</accession>
<keyword evidence="2" id="KW-0238">DNA-binding</keyword>
<dbReference type="EMBL" id="VVXH01000018">
    <property type="protein sequence ID" value="KAA2375994.1"/>
    <property type="molecule type" value="Genomic_DNA"/>
</dbReference>
<dbReference type="OrthoDB" id="2569619at2"/>
<name>A0A1Y3R3A5_9BACT</name>
<dbReference type="eggNOG" id="COG2207">
    <property type="taxonomic scope" value="Bacteria"/>
</dbReference>
<organism evidence="6 7">
    <name type="scientific">Alistipes onderdonkii</name>
    <dbReference type="NCBI Taxonomy" id="328813"/>
    <lineage>
        <taxon>Bacteria</taxon>
        <taxon>Pseudomonadati</taxon>
        <taxon>Bacteroidota</taxon>
        <taxon>Bacteroidia</taxon>
        <taxon>Bacteroidales</taxon>
        <taxon>Rikenellaceae</taxon>
        <taxon>Alistipes</taxon>
    </lineage>
</organism>
<dbReference type="InterPro" id="IPR014710">
    <property type="entry name" value="RmlC-like_jellyroll"/>
</dbReference>
<dbReference type="Proteomes" id="UP000322940">
    <property type="component" value="Unassembled WGS sequence"/>
</dbReference>
<evidence type="ECO:0000259" key="4">
    <source>
        <dbReference type="PROSITE" id="PS01124"/>
    </source>
</evidence>
<feature type="domain" description="HTH araC/xylS-type" evidence="4">
    <location>
        <begin position="187"/>
        <end position="285"/>
    </location>
</feature>
<dbReference type="GO" id="GO:0043565">
    <property type="term" value="F:sequence-specific DNA binding"/>
    <property type="evidence" value="ECO:0007669"/>
    <property type="project" value="InterPro"/>
</dbReference>
<dbReference type="InterPro" id="IPR011051">
    <property type="entry name" value="RmlC_Cupin_sf"/>
</dbReference>
<evidence type="ECO:0000313" key="7">
    <source>
        <dbReference type="Proteomes" id="UP000195772"/>
    </source>
</evidence>
<evidence type="ECO:0000313" key="8">
    <source>
        <dbReference type="Proteomes" id="UP000322940"/>
    </source>
</evidence>
<sequence>MGTVTCGQIFKGASRSFTYRHERLWYRDEFPYHQHPEYEITVVLSGGGRRVTNDFTEPFREGEIVVLPPYFPHGWVYDKALCAPDGMIENGSLQFGEEFLVQLSQLSPEFQPVVGFYKELRQAIGITGETAARVRKLLAGLERSSDPEQFVTLLQLLFLIAQDGHYRPIGPGKFRGARIHKNKQRLQAVYKYIVENYHRKITLEEIASYASMNKTAFCLFFKKATNESFVAYLNVFRLQMACTMLTRSSKNISEICYAVGFTDIPYFNRAFKQRYGVSPTQYRASMRNAPQAEGQGI</sequence>
<keyword evidence="3" id="KW-0804">Transcription</keyword>
<reference evidence="7" key="1">
    <citation type="submission" date="2017-04" db="EMBL/GenBank/DDBJ databases">
        <title>Function of individual gut microbiota members based on whole genome sequencing of pure cultures obtained from chicken caecum.</title>
        <authorList>
            <person name="Medvecky M."/>
            <person name="Cejkova D."/>
            <person name="Polansky O."/>
            <person name="Karasova D."/>
            <person name="Kubasova T."/>
            <person name="Cizek A."/>
            <person name="Rychlik I."/>
        </authorList>
    </citation>
    <scope>NUCLEOTIDE SEQUENCE [LARGE SCALE GENOMIC DNA]</scope>
    <source>
        <strain evidence="7">An90</strain>
    </source>
</reference>
<dbReference type="PROSITE" id="PS00041">
    <property type="entry name" value="HTH_ARAC_FAMILY_1"/>
    <property type="match status" value="1"/>
</dbReference>
<dbReference type="SUPFAM" id="SSF51182">
    <property type="entry name" value="RmlC-like cupins"/>
    <property type="match status" value="1"/>
</dbReference>
<dbReference type="Proteomes" id="UP000195772">
    <property type="component" value="Unassembled WGS sequence"/>
</dbReference>
<evidence type="ECO:0000256" key="2">
    <source>
        <dbReference type="ARBA" id="ARBA00023125"/>
    </source>
</evidence>